<accession>A0A843VBZ6</accession>
<comment type="caution">
    <text evidence="1">The sequence shown here is derived from an EMBL/GenBank/DDBJ whole genome shotgun (WGS) entry which is preliminary data.</text>
</comment>
<evidence type="ECO:0000313" key="2">
    <source>
        <dbReference type="Proteomes" id="UP000652761"/>
    </source>
</evidence>
<dbReference type="EMBL" id="NMUH01001111">
    <property type="protein sequence ID" value="MQL89029.1"/>
    <property type="molecule type" value="Genomic_DNA"/>
</dbReference>
<organism evidence="1 2">
    <name type="scientific">Colocasia esculenta</name>
    <name type="common">Wild taro</name>
    <name type="synonym">Arum esculentum</name>
    <dbReference type="NCBI Taxonomy" id="4460"/>
    <lineage>
        <taxon>Eukaryota</taxon>
        <taxon>Viridiplantae</taxon>
        <taxon>Streptophyta</taxon>
        <taxon>Embryophyta</taxon>
        <taxon>Tracheophyta</taxon>
        <taxon>Spermatophyta</taxon>
        <taxon>Magnoliopsida</taxon>
        <taxon>Liliopsida</taxon>
        <taxon>Araceae</taxon>
        <taxon>Aroideae</taxon>
        <taxon>Colocasieae</taxon>
        <taxon>Colocasia</taxon>
    </lineage>
</organism>
<sequence length="266" mass="29898">MRASLLLDLSCATSQRFGVVLVVLPRLFARTAVPSFRGRRWSGLGQTRASGGSRFDVLSVLWSYSWVPARDGTGVCSFPTWRCVRGLGWFCLWAFDLVESLRCAVGLAGAFWRVFPRAVPWWFWWRFSQDWLVLLLQFCLLRFFLGVLCVRFGPLLSCPCDSKCDVWLGHVLVRFSQDGSWRFLVEVLPKAALCCFGCRCSLSLYGDELSFLLGRCRSRCRALGCASGCCVGQLVLLVVSKFFGRAGGTCVSPWLEWFASFLAPAF</sequence>
<evidence type="ECO:0000313" key="1">
    <source>
        <dbReference type="EMBL" id="MQL89029.1"/>
    </source>
</evidence>
<reference evidence="1" key="1">
    <citation type="submission" date="2017-07" db="EMBL/GenBank/DDBJ databases">
        <title>Taro Niue Genome Assembly and Annotation.</title>
        <authorList>
            <person name="Atibalentja N."/>
            <person name="Keating K."/>
            <person name="Fields C.J."/>
        </authorList>
    </citation>
    <scope>NUCLEOTIDE SEQUENCE</scope>
    <source>
        <strain evidence="1">Niue_2</strain>
        <tissue evidence="1">Leaf</tissue>
    </source>
</reference>
<protein>
    <submittedName>
        <fullName evidence="1">Uncharacterized protein</fullName>
    </submittedName>
</protein>
<dbReference type="Proteomes" id="UP000652761">
    <property type="component" value="Unassembled WGS sequence"/>
</dbReference>
<proteinExistence type="predicted"/>
<dbReference type="AlphaFoldDB" id="A0A843VBZ6"/>
<gene>
    <name evidence="1" type="ORF">Taro_021601</name>
</gene>
<name>A0A843VBZ6_COLES</name>
<keyword evidence="2" id="KW-1185">Reference proteome</keyword>